<name>A0A4C1W9G3_EUMVA</name>
<reference evidence="1 2" key="1">
    <citation type="journal article" date="2019" name="Commun. Biol.">
        <title>The bagworm genome reveals a unique fibroin gene that provides high tensile strength.</title>
        <authorList>
            <person name="Kono N."/>
            <person name="Nakamura H."/>
            <person name="Ohtoshi R."/>
            <person name="Tomita M."/>
            <person name="Numata K."/>
            <person name="Arakawa K."/>
        </authorList>
    </citation>
    <scope>NUCLEOTIDE SEQUENCE [LARGE SCALE GENOMIC DNA]</scope>
</reference>
<dbReference type="AlphaFoldDB" id="A0A4C1W9G3"/>
<evidence type="ECO:0000313" key="1">
    <source>
        <dbReference type="EMBL" id="GBP48028.1"/>
    </source>
</evidence>
<comment type="caution">
    <text evidence="1">The sequence shown here is derived from an EMBL/GenBank/DDBJ whole genome shotgun (WGS) entry which is preliminary data.</text>
</comment>
<sequence length="91" mass="9512">MGVQVENNVSYSGSDLGANGRAATAAVAETSGIPAGVNEAGSVIIKVPFIVSPCPPVCMSACPRLIEDSTYFKTLNFGKDIRIKHTDKVVE</sequence>
<organism evidence="1 2">
    <name type="scientific">Eumeta variegata</name>
    <name type="common">Bagworm moth</name>
    <name type="synonym">Eumeta japonica</name>
    <dbReference type="NCBI Taxonomy" id="151549"/>
    <lineage>
        <taxon>Eukaryota</taxon>
        <taxon>Metazoa</taxon>
        <taxon>Ecdysozoa</taxon>
        <taxon>Arthropoda</taxon>
        <taxon>Hexapoda</taxon>
        <taxon>Insecta</taxon>
        <taxon>Pterygota</taxon>
        <taxon>Neoptera</taxon>
        <taxon>Endopterygota</taxon>
        <taxon>Lepidoptera</taxon>
        <taxon>Glossata</taxon>
        <taxon>Ditrysia</taxon>
        <taxon>Tineoidea</taxon>
        <taxon>Psychidae</taxon>
        <taxon>Oiketicinae</taxon>
        <taxon>Eumeta</taxon>
    </lineage>
</organism>
<protein>
    <submittedName>
        <fullName evidence="1">Uncharacterized protein</fullName>
    </submittedName>
</protein>
<keyword evidence="2" id="KW-1185">Reference proteome</keyword>
<dbReference type="EMBL" id="BGZK01000515">
    <property type="protein sequence ID" value="GBP48028.1"/>
    <property type="molecule type" value="Genomic_DNA"/>
</dbReference>
<evidence type="ECO:0000313" key="2">
    <source>
        <dbReference type="Proteomes" id="UP000299102"/>
    </source>
</evidence>
<dbReference type="Proteomes" id="UP000299102">
    <property type="component" value="Unassembled WGS sequence"/>
</dbReference>
<gene>
    <name evidence="1" type="ORF">EVAR_83730_1</name>
</gene>
<accession>A0A4C1W9G3</accession>
<proteinExistence type="predicted"/>